<dbReference type="EMBL" id="JAAMPI010000552">
    <property type="protein sequence ID" value="KAF4630421.1"/>
    <property type="molecule type" value="Genomic_DNA"/>
</dbReference>
<sequence length="608" mass="69422">MDANTGNGANGFLTWYQFWFPELEPALHFRLDGPDIRLDEPDIPLIKFLLRETRKLELEMSGPQVVSDCTNSAETFKLVHKWVWDCVERHNHCNHGVERSWRPTRLLELDRPSVGYISLNWPRELTTTEFDSYATLSHCWGNGVPLKLTLSTQSALLEGVLISTLPQTFRDAIVVTRTLGLKFIWIDSLCIFQDSPDDWVRESSLMGKVYSQALCNIGATASAAGNEGCFRHRSPLLLDRTVIESSWTDLPNARFHVFANADQQHRGTHSPLLRRGWVVQEHVLSRRFLHFDAKQVLFECRQGYVSEMYPEGTPIEILPLTYPLQKAAEPHDLIYHEAESVDVRDLYNFWARVVGFYSMCSLKIDTDILVAISGIAKRLQGNLYDAYYAGIWKGQLPQCLLWRAKHGVVDKVTQPSSYLAPTWSWASVKIAVDFPRMDSVEAYSYTKILAEVVQTEIVLASPDPTGQVLSGFIKLRGMLWTVVLHWRNETNPFIWVKPMVVGNIGGHEPFAFEKVYIDNPIARGSIAAGAKLHFMPISRVSYSEDYKFFAGLLLCPTDECGQFQRVRVLELNWSPETAVEIERIFSAENNDWLEYEEFEGDKYTITIV</sequence>
<proteinExistence type="predicted"/>
<name>A0A8H4RJJ5_9HELO</name>
<dbReference type="PANTHER" id="PTHR33112">
    <property type="entry name" value="DOMAIN PROTEIN, PUTATIVE-RELATED"/>
    <property type="match status" value="1"/>
</dbReference>
<evidence type="ECO:0000313" key="3">
    <source>
        <dbReference type="Proteomes" id="UP000566819"/>
    </source>
</evidence>
<keyword evidence="3" id="KW-1185">Reference proteome</keyword>
<organism evidence="2 3">
    <name type="scientific">Cudoniella acicularis</name>
    <dbReference type="NCBI Taxonomy" id="354080"/>
    <lineage>
        <taxon>Eukaryota</taxon>
        <taxon>Fungi</taxon>
        <taxon>Dikarya</taxon>
        <taxon>Ascomycota</taxon>
        <taxon>Pezizomycotina</taxon>
        <taxon>Leotiomycetes</taxon>
        <taxon>Helotiales</taxon>
        <taxon>Tricladiaceae</taxon>
        <taxon>Cudoniella</taxon>
    </lineage>
</organism>
<gene>
    <name evidence="2" type="ORF">G7Y89_g7720</name>
</gene>
<dbReference type="InterPro" id="IPR010730">
    <property type="entry name" value="HET"/>
</dbReference>
<dbReference type="PANTHER" id="PTHR33112:SF10">
    <property type="entry name" value="TOL"/>
    <property type="match status" value="1"/>
</dbReference>
<dbReference type="Pfam" id="PF06985">
    <property type="entry name" value="HET"/>
    <property type="match status" value="1"/>
</dbReference>
<evidence type="ECO:0000259" key="1">
    <source>
        <dbReference type="Pfam" id="PF06985"/>
    </source>
</evidence>
<reference evidence="2 3" key="1">
    <citation type="submission" date="2020-03" db="EMBL/GenBank/DDBJ databases">
        <title>Draft Genome Sequence of Cudoniella acicularis.</title>
        <authorList>
            <person name="Buettner E."/>
            <person name="Kellner H."/>
        </authorList>
    </citation>
    <scope>NUCLEOTIDE SEQUENCE [LARGE SCALE GENOMIC DNA]</scope>
    <source>
        <strain evidence="2 3">DSM 108380</strain>
    </source>
</reference>
<comment type="caution">
    <text evidence="2">The sequence shown here is derived from an EMBL/GenBank/DDBJ whole genome shotgun (WGS) entry which is preliminary data.</text>
</comment>
<protein>
    <recommendedName>
        <fullName evidence="1">Heterokaryon incompatibility domain-containing protein</fullName>
    </recommendedName>
</protein>
<dbReference type="Proteomes" id="UP000566819">
    <property type="component" value="Unassembled WGS sequence"/>
</dbReference>
<feature type="domain" description="Heterokaryon incompatibility" evidence="1">
    <location>
        <begin position="133"/>
        <end position="281"/>
    </location>
</feature>
<accession>A0A8H4RJJ5</accession>
<dbReference type="AlphaFoldDB" id="A0A8H4RJJ5"/>
<evidence type="ECO:0000313" key="2">
    <source>
        <dbReference type="EMBL" id="KAF4630421.1"/>
    </source>
</evidence>
<dbReference type="OrthoDB" id="2958217at2759"/>